<gene>
    <name evidence="2" type="ORF">CAPTEDRAFT_196286</name>
</gene>
<accession>R7T4D8</accession>
<keyword evidence="1" id="KW-1133">Transmembrane helix</keyword>
<evidence type="ECO:0000313" key="2">
    <source>
        <dbReference type="EMBL" id="ELT87862.1"/>
    </source>
</evidence>
<reference evidence="2 4" key="2">
    <citation type="journal article" date="2013" name="Nature">
        <title>Insights into bilaterian evolution from three spiralian genomes.</title>
        <authorList>
            <person name="Simakov O."/>
            <person name="Marletaz F."/>
            <person name="Cho S.J."/>
            <person name="Edsinger-Gonzales E."/>
            <person name="Havlak P."/>
            <person name="Hellsten U."/>
            <person name="Kuo D.H."/>
            <person name="Larsson T."/>
            <person name="Lv J."/>
            <person name="Arendt D."/>
            <person name="Savage R."/>
            <person name="Osoegawa K."/>
            <person name="de Jong P."/>
            <person name="Grimwood J."/>
            <person name="Chapman J.A."/>
            <person name="Shapiro H."/>
            <person name="Aerts A."/>
            <person name="Otillar R.P."/>
            <person name="Terry A.Y."/>
            <person name="Boore J.L."/>
            <person name="Grigoriev I.V."/>
            <person name="Lindberg D.R."/>
            <person name="Seaver E.C."/>
            <person name="Weisblat D.A."/>
            <person name="Putnam N.H."/>
            <person name="Rokhsar D.S."/>
        </authorList>
    </citation>
    <scope>NUCLEOTIDE SEQUENCE</scope>
    <source>
        <strain evidence="2 4">I ESC-2004</strain>
    </source>
</reference>
<keyword evidence="1" id="KW-0812">Transmembrane</keyword>
<keyword evidence="4" id="KW-1185">Reference proteome</keyword>
<organism evidence="2">
    <name type="scientific">Capitella teleta</name>
    <name type="common">Polychaete worm</name>
    <dbReference type="NCBI Taxonomy" id="283909"/>
    <lineage>
        <taxon>Eukaryota</taxon>
        <taxon>Metazoa</taxon>
        <taxon>Spiralia</taxon>
        <taxon>Lophotrochozoa</taxon>
        <taxon>Annelida</taxon>
        <taxon>Polychaeta</taxon>
        <taxon>Sedentaria</taxon>
        <taxon>Scolecida</taxon>
        <taxon>Capitellidae</taxon>
        <taxon>Capitella</taxon>
    </lineage>
</organism>
<dbReference type="HOGENOM" id="CLU_1724075_0_0_1"/>
<reference evidence="3" key="3">
    <citation type="submission" date="2015-06" db="UniProtKB">
        <authorList>
            <consortium name="EnsemblMetazoa"/>
        </authorList>
    </citation>
    <scope>IDENTIFICATION</scope>
</reference>
<reference evidence="4" key="1">
    <citation type="submission" date="2012-12" db="EMBL/GenBank/DDBJ databases">
        <authorList>
            <person name="Hellsten U."/>
            <person name="Grimwood J."/>
            <person name="Chapman J.A."/>
            <person name="Shapiro H."/>
            <person name="Aerts A."/>
            <person name="Otillar R.P."/>
            <person name="Terry A.Y."/>
            <person name="Boore J.L."/>
            <person name="Simakov O."/>
            <person name="Marletaz F."/>
            <person name="Cho S.-J."/>
            <person name="Edsinger-Gonzales E."/>
            <person name="Havlak P."/>
            <person name="Kuo D.-H."/>
            <person name="Larsson T."/>
            <person name="Lv J."/>
            <person name="Arendt D."/>
            <person name="Savage R."/>
            <person name="Osoegawa K."/>
            <person name="de Jong P."/>
            <person name="Lindberg D.R."/>
            <person name="Seaver E.C."/>
            <person name="Weisblat D.A."/>
            <person name="Putnam N.H."/>
            <person name="Grigoriev I.V."/>
            <person name="Rokhsar D.S."/>
        </authorList>
    </citation>
    <scope>NUCLEOTIDE SEQUENCE</scope>
    <source>
        <strain evidence="4">I ESC-2004</strain>
    </source>
</reference>
<name>R7T4D8_CAPTE</name>
<feature type="transmembrane region" description="Helical" evidence="1">
    <location>
        <begin position="45"/>
        <end position="69"/>
    </location>
</feature>
<dbReference type="EMBL" id="AMQN01003535">
    <property type="status" value="NOT_ANNOTATED_CDS"/>
    <property type="molecule type" value="Genomic_DNA"/>
</dbReference>
<dbReference type="Proteomes" id="UP000014760">
    <property type="component" value="Unassembled WGS sequence"/>
</dbReference>
<protein>
    <submittedName>
        <fullName evidence="2 3">Uncharacterized protein</fullName>
    </submittedName>
</protein>
<evidence type="ECO:0000313" key="3">
    <source>
        <dbReference type="EnsemblMetazoa" id="CapteP196286"/>
    </source>
</evidence>
<dbReference type="AlphaFoldDB" id="R7T4D8"/>
<keyword evidence="1" id="KW-0472">Membrane</keyword>
<evidence type="ECO:0000313" key="4">
    <source>
        <dbReference type="Proteomes" id="UP000014760"/>
    </source>
</evidence>
<dbReference type="EnsemblMetazoa" id="CapteT196286">
    <property type="protein sequence ID" value="CapteP196286"/>
    <property type="gene ID" value="CapteG196286"/>
</dbReference>
<evidence type="ECO:0000256" key="1">
    <source>
        <dbReference type="SAM" id="Phobius"/>
    </source>
</evidence>
<dbReference type="EMBL" id="KB312101">
    <property type="protein sequence ID" value="ELT87862.1"/>
    <property type="molecule type" value="Genomic_DNA"/>
</dbReference>
<proteinExistence type="predicted"/>
<feature type="transmembrane region" description="Helical" evidence="1">
    <location>
        <begin position="12"/>
        <end position="39"/>
    </location>
</feature>
<sequence length="152" mass="16907">MVVTVSMAIRVITVIMVIMVIRDILVIRVIVVTMVIMVIRDILVIRVIVVTMVIIAIRVITVINVIMVFTRWNEVNLITISSVYISLRTRVRKQSLVAVFGSTGPTCNNRGLMSEVENKIAPRGPVIRRKYNRRSKGADTAGTGTLGVVRFG</sequence>